<dbReference type="AlphaFoldDB" id="A0A8S1R446"/>
<reference evidence="2" key="1">
    <citation type="submission" date="2021-01" db="EMBL/GenBank/DDBJ databases">
        <authorList>
            <consortium name="Genoscope - CEA"/>
            <person name="William W."/>
        </authorList>
    </citation>
    <scope>NUCLEOTIDE SEQUENCE</scope>
</reference>
<dbReference type="Proteomes" id="UP000692954">
    <property type="component" value="Unassembled WGS sequence"/>
</dbReference>
<feature type="region of interest" description="Disordered" evidence="1">
    <location>
        <begin position="29"/>
        <end position="74"/>
    </location>
</feature>
<name>A0A8S1R446_9CILI</name>
<accession>A0A8S1R446</accession>
<comment type="caution">
    <text evidence="2">The sequence shown here is derived from an EMBL/GenBank/DDBJ whole genome shotgun (WGS) entry which is preliminary data.</text>
</comment>
<gene>
    <name evidence="2" type="ORF">PSON_ATCC_30995.1.T1360122</name>
</gene>
<keyword evidence="3" id="KW-1185">Reference proteome</keyword>
<dbReference type="EMBL" id="CAJJDN010000136">
    <property type="protein sequence ID" value="CAD8122133.1"/>
    <property type="molecule type" value="Genomic_DNA"/>
</dbReference>
<feature type="compositionally biased region" description="Basic and acidic residues" evidence="1">
    <location>
        <begin position="29"/>
        <end position="66"/>
    </location>
</feature>
<evidence type="ECO:0000313" key="2">
    <source>
        <dbReference type="EMBL" id="CAD8122133.1"/>
    </source>
</evidence>
<sequence>MGNSETKCDSSDEERRQKEIQEYWENRQIESEKERQREIEKKREEEEERKNEYWRYQEEMRRREQDNYNPDKYN</sequence>
<proteinExistence type="predicted"/>
<organism evidence="2 3">
    <name type="scientific">Paramecium sonneborni</name>
    <dbReference type="NCBI Taxonomy" id="65129"/>
    <lineage>
        <taxon>Eukaryota</taxon>
        <taxon>Sar</taxon>
        <taxon>Alveolata</taxon>
        <taxon>Ciliophora</taxon>
        <taxon>Intramacronucleata</taxon>
        <taxon>Oligohymenophorea</taxon>
        <taxon>Peniculida</taxon>
        <taxon>Parameciidae</taxon>
        <taxon>Paramecium</taxon>
    </lineage>
</organism>
<protein>
    <submittedName>
        <fullName evidence="2">Uncharacterized protein</fullName>
    </submittedName>
</protein>
<evidence type="ECO:0000313" key="3">
    <source>
        <dbReference type="Proteomes" id="UP000692954"/>
    </source>
</evidence>
<evidence type="ECO:0000256" key="1">
    <source>
        <dbReference type="SAM" id="MobiDB-lite"/>
    </source>
</evidence>